<dbReference type="SMART" id="SM00304">
    <property type="entry name" value="HAMP"/>
    <property type="match status" value="1"/>
</dbReference>
<evidence type="ECO:0000256" key="9">
    <source>
        <dbReference type="ARBA" id="ARBA00023012"/>
    </source>
</evidence>
<keyword evidence="10 11" id="KW-0472">Membrane</keyword>
<dbReference type="GO" id="GO:0005886">
    <property type="term" value="C:plasma membrane"/>
    <property type="evidence" value="ECO:0007669"/>
    <property type="project" value="TreeGrafter"/>
</dbReference>
<evidence type="ECO:0000313" key="15">
    <source>
        <dbReference type="Proteomes" id="UP000608345"/>
    </source>
</evidence>
<dbReference type="InterPro" id="IPR003594">
    <property type="entry name" value="HATPase_dom"/>
</dbReference>
<dbReference type="EC" id="2.7.13.3" evidence="3"/>
<dbReference type="InterPro" id="IPR003660">
    <property type="entry name" value="HAMP_dom"/>
</dbReference>
<keyword evidence="15" id="KW-1185">Reference proteome</keyword>
<evidence type="ECO:0000259" key="13">
    <source>
        <dbReference type="PROSITE" id="PS50885"/>
    </source>
</evidence>
<dbReference type="CDD" id="cd00082">
    <property type="entry name" value="HisKA"/>
    <property type="match status" value="1"/>
</dbReference>
<dbReference type="SUPFAM" id="SSF47384">
    <property type="entry name" value="Homodimeric domain of signal transducing histidine kinase"/>
    <property type="match status" value="1"/>
</dbReference>
<dbReference type="Gene3D" id="3.30.565.10">
    <property type="entry name" value="Histidine kinase-like ATPase, C-terminal domain"/>
    <property type="match status" value="1"/>
</dbReference>
<dbReference type="PROSITE" id="PS50109">
    <property type="entry name" value="HIS_KIN"/>
    <property type="match status" value="1"/>
</dbReference>
<dbReference type="EMBL" id="BMYS01000005">
    <property type="protein sequence ID" value="GGW82172.1"/>
    <property type="molecule type" value="Genomic_DNA"/>
</dbReference>
<feature type="domain" description="HAMP" evidence="13">
    <location>
        <begin position="190"/>
        <end position="238"/>
    </location>
</feature>
<protein>
    <recommendedName>
        <fullName evidence="3">histidine kinase</fullName>
        <ecNumber evidence="3">2.7.13.3</ecNumber>
    </recommendedName>
</protein>
<keyword evidence="7 14" id="KW-0418">Kinase</keyword>
<dbReference type="Gene3D" id="6.10.340.10">
    <property type="match status" value="1"/>
</dbReference>
<dbReference type="Pfam" id="PF00672">
    <property type="entry name" value="HAMP"/>
    <property type="match status" value="1"/>
</dbReference>
<dbReference type="PROSITE" id="PS50885">
    <property type="entry name" value="HAMP"/>
    <property type="match status" value="1"/>
</dbReference>
<evidence type="ECO:0000256" key="10">
    <source>
        <dbReference type="ARBA" id="ARBA00023136"/>
    </source>
</evidence>
<evidence type="ECO:0000256" key="11">
    <source>
        <dbReference type="SAM" id="Phobius"/>
    </source>
</evidence>
<name>A0A918JIS7_9BURK</name>
<evidence type="ECO:0000256" key="5">
    <source>
        <dbReference type="ARBA" id="ARBA00022679"/>
    </source>
</evidence>
<organism evidence="14 15">
    <name type="scientific">Advenella faeciporci</name>
    <dbReference type="NCBI Taxonomy" id="797535"/>
    <lineage>
        <taxon>Bacteria</taxon>
        <taxon>Pseudomonadati</taxon>
        <taxon>Pseudomonadota</taxon>
        <taxon>Betaproteobacteria</taxon>
        <taxon>Burkholderiales</taxon>
        <taxon>Alcaligenaceae</taxon>
    </lineage>
</organism>
<evidence type="ECO:0000256" key="4">
    <source>
        <dbReference type="ARBA" id="ARBA00022553"/>
    </source>
</evidence>
<evidence type="ECO:0000256" key="8">
    <source>
        <dbReference type="ARBA" id="ARBA00022989"/>
    </source>
</evidence>
<dbReference type="SUPFAM" id="SSF158472">
    <property type="entry name" value="HAMP domain-like"/>
    <property type="match status" value="1"/>
</dbReference>
<dbReference type="PRINTS" id="PR00344">
    <property type="entry name" value="BCTRLSENSOR"/>
</dbReference>
<dbReference type="GO" id="GO:0000155">
    <property type="term" value="F:phosphorelay sensor kinase activity"/>
    <property type="evidence" value="ECO:0007669"/>
    <property type="project" value="InterPro"/>
</dbReference>
<keyword evidence="8 11" id="KW-1133">Transmembrane helix</keyword>
<keyword evidence="9" id="KW-0902">Two-component regulatory system</keyword>
<dbReference type="InterPro" id="IPR036097">
    <property type="entry name" value="HisK_dim/P_sf"/>
</dbReference>
<keyword evidence="5" id="KW-0808">Transferase</keyword>
<dbReference type="Pfam" id="PF00512">
    <property type="entry name" value="HisKA"/>
    <property type="match status" value="1"/>
</dbReference>
<feature type="transmembrane region" description="Helical" evidence="11">
    <location>
        <begin position="161"/>
        <end position="183"/>
    </location>
</feature>
<evidence type="ECO:0000256" key="6">
    <source>
        <dbReference type="ARBA" id="ARBA00022692"/>
    </source>
</evidence>
<comment type="catalytic activity">
    <reaction evidence="1">
        <text>ATP + protein L-histidine = ADP + protein N-phospho-L-histidine.</text>
        <dbReference type="EC" id="2.7.13.3"/>
    </reaction>
</comment>
<dbReference type="CDD" id="cd06225">
    <property type="entry name" value="HAMP"/>
    <property type="match status" value="1"/>
</dbReference>
<keyword evidence="6 11" id="KW-0812">Transmembrane</keyword>
<feature type="domain" description="Histidine kinase" evidence="12">
    <location>
        <begin position="246"/>
        <end position="455"/>
    </location>
</feature>
<dbReference type="RefSeq" id="WP_189384357.1">
    <property type="nucleotide sequence ID" value="NZ_BAABFY010000055.1"/>
</dbReference>
<dbReference type="Pfam" id="PF02518">
    <property type="entry name" value="HATPase_c"/>
    <property type="match status" value="1"/>
</dbReference>
<reference evidence="14" key="1">
    <citation type="journal article" date="2014" name="Int. J. Syst. Evol. Microbiol.">
        <title>Complete genome sequence of Corynebacterium casei LMG S-19264T (=DSM 44701T), isolated from a smear-ripened cheese.</title>
        <authorList>
            <consortium name="US DOE Joint Genome Institute (JGI-PGF)"/>
            <person name="Walter F."/>
            <person name="Albersmeier A."/>
            <person name="Kalinowski J."/>
            <person name="Ruckert C."/>
        </authorList>
    </citation>
    <scope>NUCLEOTIDE SEQUENCE</scope>
    <source>
        <strain evidence="14">KCTC 23732</strain>
    </source>
</reference>
<evidence type="ECO:0000313" key="14">
    <source>
        <dbReference type="EMBL" id="GGW82172.1"/>
    </source>
</evidence>
<dbReference type="Proteomes" id="UP000608345">
    <property type="component" value="Unassembled WGS sequence"/>
</dbReference>
<dbReference type="SMART" id="SM00388">
    <property type="entry name" value="HisKA"/>
    <property type="match status" value="1"/>
</dbReference>
<dbReference type="PANTHER" id="PTHR45436:SF8">
    <property type="entry name" value="HISTIDINE KINASE"/>
    <property type="match status" value="1"/>
</dbReference>
<evidence type="ECO:0000256" key="7">
    <source>
        <dbReference type="ARBA" id="ARBA00022777"/>
    </source>
</evidence>
<dbReference type="PANTHER" id="PTHR45436">
    <property type="entry name" value="SENSOR HISTIDINE KINASE YKOH"/>
    <property type="match status" value="1"/>
</dbReference>
<dbReference type="AlphaFoldDB" id="A0A918JIS7"/>
<dbReference type="SMART" id="SM00387">
    <property type="entry name" value="HATPase_c"/>
    <property type="match status" value="1"/>
</dbReference>
<keyword evidence="4" id="KW-0597">Phosphoprotein</keyword>
<proteinExistence type="predicted"/>
<dbReference type="InterPro" id="IPR050428">
    <property type="entry name" value="TCS_sensor_his_kinase"/>
</dbReference>
<dbReference type="Gene3D" id="1.10.287.130">
    <property type="match status" value="1"/>
</dbReference>
<evidence type="ECO:0000259" key="12">
    <source>
        <dbReference type="PROSITE" id="PS50109"/>
    </source>
</evidence>
<comment type="caution">
    <text evidence="14">The sequence shown here is derived from an EMBL/GenBank/DDBJ whole genome shotgun (WGS) entry which is preliminary data.</text>
</comment>
<dbReference type="InterPro" id="IPR005467">
    <property type="entry name" value="His_kinase_dom"/>
</dbReference>
<sequence length="462" mass="51416">MTAYIRLKIRQTWDSISFRLMVNYGLLAFFSILVLLAFIFLQVIGTLHSQASQQATASMSRLAGEFVIGGRKGLIQAINMTISDQIDGSQEIYLLLDEKGQKLAGNLEQRPKLTETNKTEVPLVLYGRPTTARMLETTLPDQSILLTGIDLDSMNDTIRKIGQACLATVFIAFLLVMIGVHMFRKELDYRVGSIRKTAVKISEGNLSSRIPLSATKDEFYFLSSEINSMLDKIESLMTGIRHVSDTIAHNLRTPLTRILNQLRSVQTPQCNESDLRAVIDRSINEIESLNKLFEKLLYLSEIESGIQRQRFWQCDLEEIAATVVDMYEAYAEEKNLLLTLQSTGQARVWGDADLLASMLSQLIENAIKHARQAISVKVTASGKHINLLVADDGPGIPPDEYANIGQHFHQLNPDSSGFGLGMASVRAILALHDGKLGFDDNQPGLIVNIQLPVFEEPPGIRQ</sequence>
<evidence type="ECO:0000256" key="2">
    <source>
        <dbReference type="ARBA" id="ARBA00004370"/>
    </source>
</evidence>
<comment type="subcellular location">
    <subcellularLocation>
        <location evidence="2">Membrane</location>
    </subcellularLocation>
</comment>
<dbReference type="InterPro" id="IPR004358">
    <property type="entry name" value="Sig_transdc_His_kin-like_C"/>
</dbReference>
<feature type="transmembrane region" description="Helical" evidence="11">
    <location>
        <begin position="21"/>
        <end position="44"/>
    </location>
</feature>
<dbReference type="InterPro" id="IPR036890">
    <property type="entry name" value="HATPase_C_sf"/>
</dbReference>
<evidence type="ECO:0000256" key="1">
    <source>
        <dbReference type="ARBA" id="ARBA00000085"/>
    </source>
</evidence>
<reference evidence="14" key="2">
    <citation type="submission" date="2020-09" db="EMBL/GenBank/DDBJ databases">
        <authorList>
            <person name="Sun Q."/>
            <person name="Kim S."/>
        </authorList>
    </citation>
    <scope>NUCLEOTIDE SEQUENCE</scope>
    <source>
        <strain evidence="14">KCTC 23732</strain>
    </source>
</reference>
<dbReference type="InterPro" id="IPR003661">
    <property type="entry name" value="HisK_dim/P_dom"/>
</dbReference>
<evidence type="ECO:0000256" key="3">
    <source>
        <dbReference type="ARBA" id="ARBA00012438"/>
    </source>
</evidence>
<accession>A0A918JIS7</accession>
<gene>
    <name evidence="14" type="ORF">GCM10011450_09950</name>
</gene>
<dbReference type="SUPFAM" id="SSF55874">
    <property type="entry name" value="ATPase domain of HSP90 chaperone/DNA topoisomerase II/histidine kinase"/>
    <property type="match status" value="1"/>
</dbReference>